<evidence type="ECO:0000259" key="9">
    <source>
        <dbReference type="PROSITE" id="PS50106"/>
    </source>
</evidence>
<dbReference type="PATRIC" id="fig|1183438.3.peg.4344"/>
<dbReference type="PROSITE" id="PS50106">
    <property type="entry name" value="PDZ"/>
    <property type="match status" value="1"/>
</dbReference>
<dbReference type="HOGENOM" id="CLU_017295_0_0_3"/>
<keyword evidence="4 7" id="KW-0720">Serine protease</keyword>
<keyword evidence="3 7" id="KW-0378">Hydrolase</keyword>
<evidence type="ECO:0000313" key="11">
    <source>
        <dbReference type="Proteomes" id="UP000017396"/>
    </source>
</evidence>
<dbReference type="GO" id="GO:0006508">
    <property type="term" value="P:proteolysis"/>
    <property type="evidence" value="ECO:0007669"/>
    <property type="project" value="UniProtKB-KW"/>
</dbReference>
<feature type="chain" id="PRO_5004664111" description="C-terminal processing peptidase" evidence="8">
    <location>
        <begin position="28"/>
        <end position="409"/>
    </location>
</feature>
<dbReference type="FunFam" id="3.90.226.10:FF:000023">
    <property type="entry name" value="Carboxyl-terminal processing protease"/>
    <property type="match status" value="1"/>
</dbReference>
<evidence type="ECO:0000256" key="5">
    <source>
        <dbReference type="ARBA" id="ARBA00051784"/>
    </source>
</evidence>
<protein>
    <recommendedName>
        <fullName evidence="6">C-terminal processing peptidase</fullName>
        <ecNumber evidence="6">3.4.21.102</ecNumber>
    </recommendedName>
</protein>
<evidence type="ECO:0000313" key="10">
    <source>
        <dbReference type="EMBL" id="AGY60663.1"/>
    </source>
</evidence>
<dbReference type="InterPro" id="IPR004447">
    <property type="entry name" value="Peptidase_S41A"/>
</dbReference>
<evidence type="ECO:0000256" key="6">
    <source>
        <dbReference type="ARBA" id="ARBA00066637"/>
    </source>
</evidence>
<dbReference type="GO" id="GO:0004252">
    <property type="term" value="F:serine-type endopeptidase activity"/>
    <property type="evidence" value="ECO:0007669"/>
    <property type="project" value="UniProtKB-EC"/>
</dbReference>
<evidence type="ECO:0000256" key="7">
    <source>
        <dbReference type="RuleBase" id="RU004404"/>
    </source>
</evidence>
<proteinExistence type="inferred from homology"/>
<dbReference type="InterPro" id="IPR041489">
    <property type="entry name" value="PDZ_6"/>
</dbReference>
<dbReference type="SUPFAM" id="SSF52096">
    <property type="entry name" value="ClpP/crotonase"/>
    <property type="match status" value="1"/>
</dbReference>
<dbReference type="GO" id="GO:0007165">
    <property type="term" value="P:signal transduction"/>
    <property type="evidence" value="ECO:0007669"/>
    <property type="project" value="TreeGrafter"/>
</dbReference>
<feature type="signal peptide" evidence="8">
    <location>
        <begin position="1"/>
        <end position="27"/>
    </location>
</feature>
<dbReference type="SMART" id="SM00245">
    <property type="entry name" value="TSPc"/>
    <property type="match status" value="1"/>
</dbReference>
<dbReference type="SUPFAM" id="SSF50156">
    <property type="entry name" value="PDZ domain-like"/>
    <property type="match status" value="1"/>
</dbReference>
<organism evidence="10 11">
    <name type="scientific">Gloeobacter kilaueensis (strain ATCC BAA-2537 / CCAP 1431/1 / ULC 316 / JS1)</name>
    <dbReference type="NCBI Taxonomy" id="1183438"/>
    <lineage>
        <taxon>Bacteria</taxon>
        <taxon>Bacillati</taxon>
        <taxon>Cyanobacteriota</taxon>
        <taxon>Cyanophyceae</taxon>
        <taxon>Gloeobacterales</taxon>
        <taxon>Gloeobacteraceae</taxon>
        <taxon>Gloeobacter</taxon>
    </lineage>
</organism>
<name>U5QP37_GLOK1</name>
<evidence type="ECO:0000256" key="3">
    <source>
        <dbReference type="ARBA" id="ARBA00022801"/>
    </source>
</evidence>
<dbReference type="AlphaFoldDB" id="U5QP37"/>
<dbReference type="Proteomes" id="UP000017396">
    <property type="component" value="Chromosome"/>
</dbReference>
<keyword evidence="8" id="KW-0732">Signal</keyword>
<reference evidence="10 11" key="1">
    <citation type="journal article" date="2013" name="PLoS ONE">
        <title>Cultivation and Complete Genome Sequencing of Gloeobacter kilaueensis sp. nov., from a Lava Cave in Kilauea Caldera, Hawai'i.</title>
        <authorList>
            <person name="Saw J.H."/>
            <person name="Schatz M."/>
            <person name="Brown M.V."/>
            <person name="Kunkel D.D."/>
            <person name="Foster J.S."/>
            <person name="Shick H."/>
            <person name="Christensen S."/>
            <person name="Hou S."/>
            <person name="Wan X."/>
            <person name="Donachie S.P."/>
        </authorList>
    </citation>
    <scope>NUCLEOTIDE SEQUENCE [LARGE SCALE GENOMIC DNA]</scope>
    <source>
        <strain evidence="11">JS</strain>
    </source>
</reference>
<feature type="domain" description="PDZ" evidence="9">
    <location>
        <begin position="100"/>
        <end position="170"/>
    </location>
</feature>
<dbReference type="PANTHER" id="PTHR32060">
    <property type="entry name" value="TAIL-SPECIFIC PROTEASE"/>
    <property type="match status" value="1"/>
</dbReference>
<dbReference type="PANTHER" id="PTHR32060:SF30">
    <property type="entry name" value="CARBOXY-TERMINAL PROCESSING PROTEASE CTPA"/>
    <property type="match status" value="1"/>
</dbReference>
<dbReference type="InterPro" id="IPR029045">
    <property type="entry name" value="ClpP/crotonase-like_dom_sf"/>
</dbReference>
<dbReference type="GO" id="GO:0030288">
    <property type="term" value="C:outer membrane-bounded periplasmic space"/>
    <property type="evidence" value="ECO:0007669"/>
    <property type="project" value="TreeGrafter"/>
</dbReference>
<accession>U5QP37</accession>
<dbReference type="RefSeq" id="WP_023176050.1">
    <property type="nucleotide sequence ID" value="NC_022600.1"/>
</dbReference>
<dbReference type="PROSITE" id="PS51257">
    <property type="entry name" value="PROKAR_LIPOPROTEIN"/>
    <property type="match status" value="1"/>
</dbReference>
<comment type="similarity">
    <text evidence="1 7">Belongs to the peptidase S41A family.</text>
</comment>
<dbReference type="SMART" id="SM00228">
    <property type="entry name" value="PDZ"/>
    <property type="match status" value="1"/>
</dbReference>
<evidence type="ECO:0000256" key="8">
    <source>
        <dbReference type="SAM" id="SignalP"/>
    </source>
</evidence>
<keyword evidence="2 7" id="KW-0645">Protease</keyword>
<dbReference type="Gene3D" id="3.90.226.10">
    <property type="entry name" value="2-enoyl-CoA Hydratase, Chain A, domain 1"/>
    <property type="match status" value="1"/>
</dbReference>
<dbReference type="eggNOG" id="COG0793">
    <property type="taxonomic scope" value="Bacteria"/>
</dbReference>
<dbReference type="CDD" id="cd06782">
    <property type="entry name" value="cpPDZ_CPP-like"/>
    <property type="match status" value="1"/>
</dbReference>
<dbReference type="Gene3D" id="3.30.750.44">
    <property type="match status" value="1"/>
</dbReference>
<dbReference type="MEROPS" id="S41.008"/>
<evidence type="ECO:0000256" key="1">
    <source>
        <dbReference type="ARBA" id="ARBA00009179"/>
    </source>
</evidence>
<dbReference type="InterPro" id="IPR036034">
    <property type="entry name" value="PDZ_sf"/>
</dbReference>
<dbReference type="FunFam" id="2.30.42.10:FF:000063">
    <property type="entry name" value="Peptidase, S41 family"/>
    <property type="match status" value="1"/>
</dbReference>
<dbReference type="Pfam" id="PF17820">
    <property type="entry name" value="PDZ_6"/>
    <property type="match status" value="1"/>
</dbReference>
<evidence type="ECO:0000256" key="4">
    <source>
        <dbReference type="ARBA" id="ARBA00022825"/>
    </source>
</evidence>
<comment type="catalytic activity">
    <reaction evidence="5">
        <text>The enzyme shows specific recognition of a C-terminal tripeptide, Xaa-Yaa-Zaa, in which Xaa is preferably Ala or Leu, Yaa is preferably Ala or Tyr, and Zaa is preferably Ala, but then cleaves at a variable distance from the C-terminus. A typical cleavage is -Ala-Ala-|-Arg-Ala-Ala-Lys-Glu-Asn-Tyr-Ala-Leu-Ala-Ala.</text>
        <dbReference type="EC" id="3.4.21.102"/>
    </reaction>
</comment>
<dbReference type="STRING" id="1183438.GKIL_4417"/>
<keyword evidence="11" id="KW-1185">Reference proteome</keyword>
<dbReference type="NCBIfam" id="TIGR00225">
    <property type="entry name" value="prc"/>
    <property type="match status" value="1"/>
</dbReference>
<dbReference type="CDD" id="cd07560">
    <property type="entry name" value="Peptidase_S41_CPP"/>
    <property type="match status" value="1"/>
</dbReference>
<dbReference type="InterPro" id="IPR005151">
    <property type="entry name" value="Tail-specific_protease"/>
</dbReference>
<dbReference type="KEGG" id="glj:GKIL_4417"/>
<dbReference type="EC" id="3.4.21.102" evidence="6"/>
<dbReference type="Gene3D" id="2.30.42.10">
    <property type="match status" value="1"/>
</dbReference>
<sequence length="409" mass="44000">MGRQGSRWIVAALAGMAVAGCTSQVLSSSNPTSKEVLTEVWSYIKSEYVDGTFNGQDWWKVRQTFLGKPADNAEQVYQLTGEMLKTLGDPYTRFLDPKQFKSLQTTTTGELTGVGLQITVDTKSELPIVIAAVEGSPASRGGIRARDLIVAIDGEPTKGMKIDDVADHLRGQIGTKVTVKLQREAQTFEVNLTRATIEVNPVSFGRKPLNGQSVGYIRLSQFNANAASEVHRALEKLEAEGVTGYILDLRSNPGGLLQAAVEIARDFLPSGQVIVYTVNRQGQRDEARTERGPLTAKPLVVLIDGGTASASEILAGALQDNHRARLVGAKSFGKGLIQAIHPLKDGSGLAVSIARYQTPARRDIHKKGIQPDIKVPTPQDLTLEELTTTADTQYAAALKALGQTVASRS</sequence>
<dbReference type="InterPro" id="IPR001478">
    <property type="entry name" value="PDZ"/>
</dbReference>
<dbReference type="EMBL" id="CP003587">
    <property type="protein sequence ID" value="AGY60663.1"/>
    <property type="molecule type" value="Genomic_DNA"/>
</dbReference>
<gene>
    <name evidence="10" type="primary">prc</name>
    <name evidence="10" type="ORF">GKIL_4417</name>
</gene>
<evidence type="ECO:0000256" key="2">
    <source>
        <dbReference type="ARBA" id="ARBA00022670"/>
    </source>
</evidence>
<dbReference type="Pfam" id="PF03572">
    <property type="entry name" value="Peptidase_S41"/>
    <property type="match status" value="1"/>
</dbReference>